<dbReference type="RefSeq" id="WP_106498738.1">
    <property type="nucleotide sequence ID" value="NZ_PXVC01000001.1"/>
</dbReference>
<keyword evidence="3" id="KW-1185">Reference proteome</keyword>
<feature type="region of interest" description="Disordered" evidence="1">
    <location>
        <begin position="100"/>
        <end position="122"/>
    </location>
</feature>
<evidence type="ECO:0000313" key="2">
    <source>
        <dbReference type="EMBL" id="PSI02950.1"/>
    </source>
</evidence>
<comment type="caution">
    <text evidence="2">The sequence shown here is derived from an EMBL/GenBank/DDBJ whole genome shotgun (WGS) entry which is preliminary data.</text>
</comment>
<gene>
    <name evidence="2" type="ORF">C7K08_00460</name>
</gene>
<dbReference type="EMBL" id="PXVC01000001">
    <property type="protein sequence ID" value="PSI02950.1"/>
    <property type="molecule type" value="Genomic_DNA"/>
</dbReference>
<protein>
    <submittedName>
        <fullName evidence="2">DUF1815 domain-containing protein</fullName>
    </submittedName>
</protein>
<evidence type="ECO:0000313" key="3">
    <source>
        <dbReference type="Proteomes" id="UP000240206"/>
    </source>
</evidence>
<sequence length="122" mass="13242">MFLRLSAQYQDLVKDLVLSLRALADTLKKEGVAASCYSCGDDGSHGASFVADLLDGHAVRFLVSDCGISWMEMRHGVELVKLEGAEAIQELDRLSKHLRSIQSKRRSGKQAQIPAAASARLG</sequence>
<evidence type="ECO:0000256" key="1">
    <source>
        <dbReference type="SAM" id="MobiDB-lite"/>
    </source>
</evidence>
<dbReference type="STRING" id="1910958.BTM30_03605"/>
<dbReference type="Pfam" id="PF08844">
    <property type="entry name" value="DUF1815"/>
    <property type="match status" value="1"/>
</dbReference>
<dbReference type="InterPro" id="IPR014943">
    <property type="entry name" value="DUF1815"/>
</dbReference>
<dbReference type="AlphaFoldDB" id="A0A2P7EIE4"/>
<reference evidence="3" key="1">
    <citation type="submission" date="2018-03" db="EMBL/GenBank/DDBJ databases">
        <title>Ecological and genomic features of two cosmopolitan and abundant freshwater picocyanobacteria.</title>
        <authorList>
            <person name="Cabello-Yeves P.J."/>
            <person name="Picazo A."/>
            <person name="Camacho A."/>
            <person name="Callieri C."/>
            <person name="Rosselli R."/>
            <person name="Roda-Garcia J."/>
            <person name="Coutinho F.H."/>
            <person name="Rodriguez-Valera F."/>
        </authorList>
    </citation>
    <scope>NUCLEOTIDE SEQUENCE [LARGE SCALE GENOMIC DNA]</scope>
    <source>
        <strain evidence="3">Tous</strain>
    </source>
</reference>
<proteinExistence type="predicted"/>
<organism evidence="2 3">
    <name type="scientific">Synechococcus lacustris str. Tous</name>
    <dbReference type="NCBI Taxonomy" id="1910958"/>
    <lineage>
        <taxon>Bacteria</taxon>
        <taxon>Bacillati</taxon>
        <taxon>Cyanobacteriota</taxon>
        <taxon>Cyanophyceae</taxon>
        <taxon>Synechococcales</taxon>
        <taxon>Synechococcaceae</taxon>
        <taxon>Synechococcus</taxon>
    </lineage>
</organism>
<dbReference type="Proteomes" id="UP000240206">
    <property type="component" value="Unassembled WGS sequence"/>
</dbReference>
<name>A0A2P7EIE4_9SYNE</name>
<accession>A0A2P7EIE4</accession>